<protein>
    <submittedName>
        <fullName evidence="3">Uncharacterized protein</fullName>
    </submittedName>
</protein>
<organism evidence="3 4">
    <name type="scientific">Didymodactylos carnosus</name>
    <dbReference type="NCBI Taxonomy" id="1234261"/>
    <lineage>
        <taxon>Eukaryota</taxon>
        <taxon>Metazoa</taxon>
        <taxon>Spiralia</taxon>
        <taxon>Gnathifera</taxon>
        <taxon>Rotifera</taxon>
        <taxon>Eurotatoria</taxon>
        <taxon>Bdelloidea</taxon>
        <taxon>Philodinida</taxon>
        <taxon>Philodinidae</taxon>
        <taxon>Didymodactylos</taxon>
    </lineage>
</organism>
<evidence type="ECO:0000313" key="3">
    <source>
        <dbReference type="EMBL" id="CAF4277499.1"/>
    </source>
</evidence>
<feature type="non-terminal residue" evidence="3">
    <location>
        <position position="1"/>
    </location>
</feature>
<accession>A0A8S2TRS2</accession>
<dbReference type="EMBL" id="CAJOBA010054762">
    <property type="protein sequence ID" value="CAF4277499.1"/>
    <property type="molecule type" value="Genomic_DNA"/>
</dbReference>
<gene>
    <name evidence="2" type="ORF">OVA965_LOCUS36363</name>
    <name evidence="3" type="ORF">TMI583_LOCUS37370</name>
</gene>
<feature type="compositionally biased region" description="Low complexity" evidence="1">
    <location>
        <begin position="120"/>
        <end position="130"/>
    </location>
</feature>
<evidence type="ECO:0000256" key="1">
    <source>
        <dbReference type="SAM" id="MobiDB-lite"/>
    </source>
</evidence>
<comment type="caution">
    <text evidence="3">The sequence shown here is derived from an EMBL/GenBank/DDBJ whole genome shotgun (WGS) entry which is preliminary data.</text>
</comment>
<feature type="region of interest" description="Disordered" evidence="1">
    <location>
        <begin position="101"/>
        <end position="143"/>
    </location>
</feature>
<dbReference type="EMBL" id="CAJNOK010032814">
    <property type="protein sequence ID" value="CAF1487963.1"/>
    <property type="molecule type" value="Genomic_DNA"/>
</dbReference>
<feature type="compositionally biased region" description="Basic residues" evidence="1">
    <location>
        <begin position="110"/>
        <end position="119"/>
    </location>
</feature>
<evidence type="ECO:0000313" key="2">
    <source>
        <dbReference type="EMBL" id="CAF1487963.1"/>
    </source>
</evidence>
<dbReference type="Proteomes" id="UP000682733">
    <property type="component" value="Unassembled WGS sequence"/>
</dbReference>
<feature type="compositionally biased region" description="Acidic residues" evidence="1">
    <location>
        <begin position="182"/>
        <end position="191"/>
    </location>
</feature>
<reference evidence="3" key="1">
    <citation type="submission" date="2021-02" db="EMBL/GenBank/DDBJ databases">
        <authorList>
            <person name="Nowell W R."/>
        </authorList>
    </citation>
    <scope>NUCLEOTIDE SEQUENCE</scope>
</reference>
<proteinExistence type="predicted"/>
<dbReference type="AlphaFoldDB" id="A0A8S2TRS2"/>
<dbReference type="Proteomes" id="UP000677228">
    <property type="component" value="Unassembled WGS sequence"/>
</dbReference>
<feature type="region of interest" description="Disordered" evidence="1">
    <location>
        <begin position="170"/>
        <end position="199"/>
    </location>
</feature>
<name>A0A8S2TRS2_9BILA</name>
<evidence type="ECO:0000313" key="4">
    <source>
        <dbReference type="Proteomes" id="UP000682733"/>
    </source>
</evidence>
<sequence>FYSSMFKRVLVDQRPDISYKNQSYDDLKNLLIQHDCNSIFLDLTDEQCVFYNVPIIVPYVFNFQSLKHSIKTFNEVSLHKYSMFEIETFIKEKDIIDTGEHETVQTPLRPKTKKKRKNKQQQQESKSTTSETDEQSNATPEQKINFKETIITCHDINKRFDNIEQEFNLNSVQSATRPDDTNYYDDEDNNDDNSTKIENDSVPWNLDPFQKYLLEQLKEIRKELVGVKKDLVVVKKTLKNSDFKCDLMYVR</sequence>